<name>A0A6B0UUR1_IXORI</name>
<accession>A0A6B0UUR1</accession>
<evidence type="ECO:0000313" key="2">
    <source>
        <dbReference type="EMBL" id="MXU93385.1"/>
    </source>
</evidence>
<organism evidence="2">
    <name type="scientific">Ixodes ricinus</name>
    <name type="common">Common tick</name>
    <name type="synonym">Acarus ricinus</name>
    <dbReference type="NCBI Taxonomy" id="34613"/>
    <lineage>
        <taxon>Eukaryota</taxon>
        <taxon>Metazoa</taxon>
        <taxon>Ecdysozoa</taxon>
        <taxon>Arthropoda</taxon>
        <taxon>Chelicerata</taxon>
        <taxon>Arachnida</taxon>
        <taxon>Acari</taxon>
        <taxon>Parasitiformes</taxon>
        <taxon>Ixodida</taxon>
        <taxon>Ixodoidea</taxon>
        <taxon>Ixodidae</taxon>
        <taxon>Ixodinae</taxon>
        <taxon>Ixodes</taxon>
    </lineage>
</organism>
<proteinExistence type="predicted"/>
<keyword evidence="1" id="KW-0472">Membrane</keyword>
<feature type="transmembrane region" description="Helical" evidence="1">
    <location>
        <begin position="21"/>
        <end position="43"/>
    </location>
</feature>
<dbReference type="AlphaFoldDB" id="A0A6B0UUR1"/>
<protein>
    <submittedName>
        <fullName evidence="2">Uncharacterized protein</fullName>
    </submittedName>
</protein>
<keyword evidence="1" id="KW-1133">Transmembrane helix</keyword>
<feature type="transmembrane region" description="Helical" evidence="1">
    <location>
        <begin position="75"/>
        <end position="99"/>
    </location>
</feature>
<evidence type="ECO:0000256" key="1">
    <source>
        <dbReference type="SAM" id="Phobius"/>
    </source>
</evidence>
<reference evidence="2" key="1">
    <citation type="submission" date="2019-12" db="EMBL/GenBank/DDBJ databases">
        <title>An insight into the sialome of adult female Ixodes ricinus ticks feeding for 6 days.</title>
        <authorList>
            <person name="Perner J."/>
            <person name="Ribeiro J.M.C."/>
        </authorList>
    </citation>
    <scope>NUCLEOTIDE SEQUENCE</scope>
    <source>
        <strain evidence="2">Semi-engorged</strain>
        <tissue evidence="2">Salivary glands</tissue>
    </source>
</reference>
<feature type="transmembrane region" description="Helical" evidence="1">
    <location>
        <begin position="120"/>
        <end position="142"/>
    </location>
</feature>
<dbReference type="EMBL" id="GIFC01011302">
    <property type="protein sequence ID" value="MXU93385.1"/>
    <property type="molecule type" value="Transcribed_RNA"/>
</dbReference>
<sequence length="145" mass="17173">MSMISDCFSNSCIIFWIWGRLSCLFMFCMARVTPFMACAMAFWDRRVWILRDTAWMLARIRMNFFTWRLVRTRSLAMILTASIWLSLAIFLMSMMIFFSCCSILARSRSRSRMALFRARWFCLSISSGVFFLPNSHSISAVLRFR</sequence>
<keyword evidence="1" id="KW-0812">Transmembrane</keyword>